<proteinExistence type="predicted"/>
<sequence length="308" mass="33885">MPLGASFSPLRAAAAGLEWRKAFADLLAMDLDPLRLSAYWESIDRDGYGDLDWQLDEAARAGRSVVLTAGMKGMGWPEFYIPARLVPSAPSGGEIGAASPALADAAVEFVVATVERYQNHPALTVWQVENEPLNRSGPSRWWIGPQLLERELAAVRQADPGRTVMLNAFAHFNWLIDRRSNPSGQGIGSLLDLLPSPGVLGLDVYIRIGERLLWWDWVWRADGSWASDAGRWLAEAESRGREAWTAEAQAEPWGPGSVQPADIRTVVEGLRGAGYRTILLWGAEHWLAQAAKDDRSWLDEVAALPRTP</sequence>
<dbReference type="AlphaFoldDB" id="A0A934NDR4"/>
<gene>
    <name evidence="1" type="ORF">JF922_11625</name>
</gene>
<comment type="caution">
    <text evidence="1">The sequence shown here is derived from an EMBL/GenBank/DDBJ whole genome shotgun (WGS) entry which is preliminary data.</text>
</comment>
<accession>A0A934NDR4</accession>
<organism evidence="1 2">
    <name type="scientific">Candidatus Nephthysia bennettiae</name>
    <dbReference type="NCBI Taxonomy" id="3127016"/>
    <lineage>
        <taxon>Bacteria</taxon>
        <taxon>Bacillati</taxon>
        <taxon>Candidatus Dormiibacterota</taxon>
        <taxon>Candidatus Dormibacteria</taxon>
        <taxon>Candidatus Dormibacterales</taxon>
        <taxon>Candidatus Dormibacteraceae</taxon>
        <taxon>Candidatus Nephthysia</taxon>
    </lineage>
</organism>
<protein>
    <recommendedName>
        <fullName evidence="3">Glycoside hydrolase family 42 N-terminal domain-containing protein</fullName>
    </recommendedName>
</protein>
<dbReference type="RefSeq" id="WP_338201924.1">
    <property type="nucleotide sequence ID" value="NZ_JAEKNR010000122.1"/>
</dbReference>
<dbReference type="Gene3D" id="3.20.20.80">
    <property type="entry name" value="Glycosidases"/>
    <property type="match status" value="1"/>
</dbReference>
<reference evidence="1" key="1">
    <citation type="submission" date="2020-10" db="EMBL/GenBank/DDBJ databases">
        <title>Ca. Dormibacterota MAGs.</title>
        <authorList>
            <person name="Montgomery K."/>
        </authorList>
    </citation>
    <scope>NUCLEOTIDE SEQUENCE [LARGE SCALE GENOMIC DNA]</scope>
    <source>
        <strain evidence="1">SC8812_S17_10</strain>
    </source>
</reference>
<dbReference type="Proteomes" id="UP000612893">
    <property type="component" value="Unassembled WGS sequence"/>
</dbReference>
<dbReference type="SUPFAM" id="SSF51445">
    <property type="entry name" value="(Trans)glycosidases"/>
    <property type="match status" value="1"/>
</dbReference>
<evidence type="ECO:0008006" key="3">
    <source>
        <dbReference type="Google" id="ProtNLM"/>
    </source>
</evidence>
<evidence type="ECO:0000313" key="1">
    <source>
        <dbReference type="EMBL" id="MBJ7598717.1"/>
    </source>
</evidence>
<dbReference type="EMBL" id="JAEKNR010000122">
    <property type="protein sequence ID" value="MBJ7598717.1"/>
    <property type="molecule type" value="Genomic_DNA"/>
</dbReference>
<evidence type="ECO:0000313" key="2">
    <source>
        <dbReference type="Proteomes" id="UP000612893"/>
    </source>
</evidence>
<keyword evidence="2" id="KW-1185">Reference proteome</keyword>
<name>A0A934NDR4_9BACT</name>
<dbReference type="InterPro" id="IPR017853">
    <property type="entry name" value="GH"/>
</dbReference>